<evidence type="ECO:0000256" key="10">
    <source>
        <dbReference type="RuleBase" id="RU361207"/>
    </source>
</evidence>
<evidence type="ECO:0000259" key="11">
    <source>
        <dbReference type="Pfam" id="PF21226"/>
    </source>
</evidence>
<comment type="similarity">
    <text evidence="2 10">Belongs to the disproportionating enzyme family.</text>
</comment>
<dbReference type="InterPro" id="IPR048458">
    <property type="entry name" value="MalQ_N"/>
</dbReference>
<dbReference type="AlphaFoldDB" id="A0A564WHV5"/>
<evidence type="ECO:0000256" key="8">
    <source>
        <dbReference type="ARBA" id="ARBA00031423"/>
    </source>
</evidence>
<evidence type="ECO:0000256" key="6">
    <source>
        <dbReference type="ARBA" id="ARBA00022679"/>
    </source>
</evidence>
<evidence type="ECO:0000256" key="1">
    <source>
        <dbReference type="ARBA" id="ARBA00000439"/>
    </source>
</evidence>
<evidence type="ECO:0000256" key="9">
    <source>
        <dbReference type="ARBA" id="ARBA00031501"/>
    </source>
</evidence>
<dbReference type="Proteomes" id="UP000326641">
    <property type="component" value="Unassembled WGS sequence"/>
</dbReference>
<dbReference type="Pfam" id="PF02446">
    <property type="entry name" value="Glyco_hydro_77"/>
    <property type="match status" value="1"/>
</dbReference>
<dbReference type="PANTHER" id="PTHR32438:SF5">
    <property type="entry name" value="4-ALPHA-GLUCANOTRANSFERASE DPE1, CHLOROPLASTIC_AMYLOPLASTIC"/>
    <property type="match status" value="1"/>
</dbReference>
<dbReference type="GO" id="GO:0005975">
    <property type="term" value="P:carbohydrate metabolic process"/>
    <property type="evidence" value="ECO:0007669"/>
    <property type="project" value="InterPro"/>
</dbReference>
<comment type="catalytic activity">
    <reaction evidence="1 10">
        <text>Transfers a segment of a (1-&gt;4)-alpha-D-glucan to a new position in an acceptor, which may be glucose or a (1-&gt;4)-alpha-D-glucan.</text>
        <dbReference type="EC" id="2.4.1.25"/>
    </reaction>
</comment>
<evidence type="ECO:0000256" key="2">
    <source>
        <dbReference type="ARBA" id="ARBA00005684"/>
    </source>
</evidence>
<evidence type="ECO:0000256" key="3">
    <source>
        <dbReference type="ARBA" id="ARBA00012560"/>
    </source>
</evidence>
<evidence type="ECO:0000256" key="5">
    <source>
        <dbReference type="ARBA" id="ARBA00022676"/>
    </source>
</evidence>
<comment type="caution">
    <text evidence="12">The sequence shown here is derived from an EMBL/GenBank/DDBJ whole genome shotgun (WGS) entry which is preliminary data.</text>
</comment>
<dbReference type="GO" id="GO:0004134">
    <property type="term" value="F:4-alpha-glucanotransferase activity"/>
    <property type="evidence" value="ECO:0007669"/>
    <property type="project" value="UniProtKB-EC"/>
</dbReference>
<dbReference type="Pfam" id="PF21226">
    <property type="entry name" value="MalQ_N"/>
    <property type="match status" value="1"/>
</dbReference>
<evidence type="ECO:0000256" key="7">
    <source>
        <dbReference type="ARBA" id="ARBA00023277"/>
    </source>
</evidence>
<keyword evidence="13" id="KW-1185">Reference proteome</keyword>
<dbReference type="InterPro" id="IPR017853">
    <property type="entry name" value="GH"/>
</dbReference>
<evidence type="ECO:0000313" key="12">
    <source>
        <dbReference type="EMBL" id="VUX48050.1"/>
    </source>
</evidence>
<dbReference type="Gene3D" id="3.20.20.80">
    <property type="entry name" value="Glycosidases"/>
    <property type="match status" value="1"/>
</dbReference>
<dbReference type="SUPFAM" id="SSF51445">
    <property type="entry name" value="(Trans)glycosidases"/>
    <property type="match status" value="1"/>
</dbReference>
<dbReference type="InterPro" id="IPR003385">
    <property type="entry name" value="Glyco_hydro_77"/>
</dbReference>
<dbReference type="EMBL" id="UXAT02000054">
    <property type="protein sequence ID" value="VUX48050.1"/>
    <property type="molecule type" value="Genomic_DNA"/>
</dbReference>
<sequence length="739" mass="81267">MTASPVLDRLADLAGVEPEYWDIWGNHHAIAPENKRLLLSTLGCPAEDDAAADAGASRLVEQEWLRPLPPVRILRTNEPATAIVTLPAADDRQRVGATLLEESGTYHEFSYQPAASDVIEVRTIEGQEHRRYRMPIPVELPLGYHTLRLDDKGGSQMRLIVAPAACYLPASIAAGRKQWGLSAQLYALRSATDWGIGDFTSLKTLVEAAAALGASVIGLNPLHALFLNEAERASPYSPSSRLFLNPLYIDVMAVPELSASAPAQALIERHQAELDALRAKTNIDYQAVARLKITVLEAIFTAFSGRGGAEGARAEAFQRFCNDQGAPLARFATFEALAEQFPSVPWQEWPEPYRQPDHAEVKQFALKHRERIAFHQFLQWLADEQLAAAQAHAKARGLAIGLYRDLAVGCARDSADAWSAQDVIVQSAKIGCPPDPFNMLGQDWGVPPLHPHTLREQAYEPFVQIIRANMRHAGALRIDHVMGLFHLFWMPSALPPKDGAYIKYPFEDLLAVLALESQRERCVVIGEDLGTVPAGFRERMAEANVLSYRVLYFEKEGDRFKGPSEYPHLALACATTHDLATLTGFWQEADIDLKQRLNLYPSGEALANERAARTHDRWLLLRALAHEGLLPPGLNPEQAEAGPLPPALSAALHAYLARSEAALLLVQVDDLADESEQINVPGTVDERPNWRRRLRVATADLAATPVATLLKPRLADRSARAAGESVLAARWPAARNTGE</sequence>
<reference evidence="12" key="1">
    <citation type="submission" date="2018-11" db="EMBL/GenBank/DDBJ databases">
        <authorList>
            <person name="Onetto C."/>
        </authorList>
    </citation>
    <scope>NUCLEOTIDE SEQUENCE [LARGE SCALE GENOMIC DNA]</scope>
</reference>
<dbReference type="PANTHER" id="PTHR32438">
    <property type="entry name" value="4-ALPHA-GLUCANOTRANSFERASE DPE1, CHLOROPLASTIC/AMYLOPLASTIC"/>
    <property type="match status" value="1"/>
</dbReference>
<keyword evidence="5 10" id="KW-0328">Glycosyltransferase</keyword>
<protein>
    <recommendedName>
        <fullName evidence="4 10">4-alpha-glucanotransferase</fullName>
        <ecNumber evidence="3 10">2.4.1.25</ecNumber>
    </recommendedName>
    <alternativeName>
        <fullName evidence="8 10">Amylomaltase</fullName>
    </alternativeName>
    <alternativeName>
        <fullName evidence="9 10">Disproportionating enzyme</fullName>
    </alternativeName>
</protein>
<proteinExistence type="inferred from homology"/>
<dbReference type="EC" id="2.4.1.25" evidence="3 10"/>
<feature type="domain" description="MalQ N-terminal beta-sandwich" evidence="11">
    <location>
        <begin position="68"/>
        <end position="163"/>
    </location>
</feature>
<evidence type="ECO:0000256" key="4">
    <source>
        <dbReference type="ARBA" id="ARBA00020295"/>
    </source>
</evidence>
<name>A0A564WHV5_9PROT</name>
<organism evidence="12 13">
    <name type="scientific">Candidatus Defluviicoccus seviourii</name>
    <dbReference type="NCBI Taxonomy" id="2565273"/>
    <lineage>
        <taxon>Bacteria</taxon>
        <taxon>Pseudomonadati</taxon>
        <taxon>Pseudomonadota</taxon>
        <taxon>Alphaproteobacteria</taxon>
        <taxon>Rhodospirillales</taxon>
        <taxon>Rhodospirillaceae</taxon>
        <taxon>Defluviicoccus</taxon>
    </lineage>
</organism>
<evidence type="ECO:0000313" key="13">
    <source>
        <dbReference type="Proteomes" id="UP000326641"/>
    </source>
</evidence>
<keyword evidence="6 10" id="KW-0808">Transferase</keyword>
<dbReference type="NCBIfam" id="TIGR00217">
    <property type="entry name" value="malQ"/>
    <property type="match status" value="1"/>
</dbReference>
<gene>
    <name evidence="12" type="ORF">DF3PA_90067</name>
</gene>
<accession>A0A564WHV5</accession>
<keyword evidence="7 10" id="KW-0119">Carbohydrate metabolism</keyword>